<feature type="binding site" evidence="9">
    <location>
        <position position="27"/>
    </location>
    <ligand>
        <name>substrate</name>
    </ligand>
</feature>
<dbReference type="OrthoDB" id="9765195at2"/>
<feature type="active site" description="Proton donor" evidence="8">
    <location>
        <position position="170"/>
    </location>
</feature>
<dbReference type="SUPFAM" id="SSF51445">
    <property type="entry name" value="(Trans)glycosidases"/>
    <property type="match status" value="1"/>
</dbReference>
<dbReference type="Proteomes" id="UP000287330">
    <property type="component" value="Unassembled WGS sequence"/>
</dbReference>
<dbReference type="EMBL" id="PIPV01000002">
    <property type="protein sequence ID" value="RUO57567.1"/>
    <property type="molecule type" value="Genomic_DNA"/>
</dbReference>
<dbReference type="InterPro" id="IPR017736">
    <property type="entry name" value="Glyco_hydro_1_beta-glucosidase"/>
</dbReference>
<dbReference type="PANTHER" id="PTHR10353">
    <property type="entry name" value="GLYCOSYL HYDROLASE"/>
    <property type="match status" value="1"/>
</dbReference>
<evidence type="ECO:0000256" key="4">
    <source>
        <dbReference type="ARBA" id="ARBA00023001"/>
    </source>
</evidence>
<evidence type="ECO:0000256" key="9">
    <source>
        <dbReference type="PIRSR" id="PIRSR617736-2"/>
    </source>
</evidence>
<accession>A0A432Y9D8</accession>
<evidence type="ECO:0000313" key="12">
    <source>
        <dbReference type="EMBL" id="RUO57567.1"/>
    </source>
</evidence>
<evidence type="ECO:0000256" key="11">
    <source>
        <dbReference type="RuleBase" id="RU361175"/>
    </source>
</evidence>
<dbReference type="EC" id="3.2.1.21" evidence="2 11"/>
<dbReference type="InterPro" id="IPR017853">
    <property type="entry name" value="GH"/>
</dbReference>
<dbReference type="NCBIfam" id="TIGR03356">
    <property type="entry name" value="BGL"/>
    <property type="match status" value="1"/>
</dbReference>
<dbReference type="InterPro" id="IPR018120">
    <property type="entry name" value="Glyco_hydro_1_AS"/>
</dbReference>
<keyword evidence="4" id="KW-0136">Cellulose degradation</keyword>
<sequence>MKKITLPYHSVLSRPTFVYGVATSSFQIEGDIAGREPCIWDTFCEQPNTIKDNSNGDTACDHIHRWQDDVDLICELGVDAYRFSIAWGRVIKANGEINHTGLNFYIKLVEALTKRGVQSHVTLYHWDLPQYLEDKGGWLNRETAYRFADYAGVVADALGSKVSSIATLNEPFCSAYLGYEAGIHAPGPQPHAGSRRKQGRQAAHHLLLAHGLALQLLRQRLSGQNAPQLGVVLNFSPCHPLTDSTADREAAEFAHQYHNLWYLQPMLTGTYPHIHNQLASADRPSIEPGDMDIINQPLDFLGVNYYTRTVFKANEQHGFSDVPATGDGLTTMGWEVYAQGLTEILLTLDRQFDNLPPIYITENGVATDDVCDKNEVNDVMRVDYFQSHLLAVHDAIEQGVDIRGYFAWSLMDNFEWAEGYTQRFGIVYVDYATQRRTLKNSAKALQQLFLARQSQHHAVEDIC</sequence>
<evidence type="ECO:0000256" key="1">
    <source>
        <dbReference type="ARBA" id="ARBA00010838"/>
    </source>
</evidence>
<name>A0A432Y9D8_9GAMM</name>
<dbReference type="Gene3D" id="3.20.20.80">
    <property type="entry name" value="Glycosidases"/>
    <property type="match status" value="1"/>
</dbReference>
<feature type="binding site" evidence="9">
    <location>
        <begin position="415"/>
        <end position="416"/>
    </location>
    <ligand>
        <name>substrate</name>
    </ligand>
</feature>
<keyword evidence="6 11" id="KW-0326">Glycosidase</keyword>
<comment type="similarity">
    <text evidence="1 11">Belongs to the glycosyl hydrolase 1 family.</text>
</comment>
<evidence type="ECO:0000256" key="3">
    <source>
        <dbReference type="ARBA" id="ARBA00022801"/>
    </source>
</evidence>
<protein>
    <recommendedName>
        <fullName evidence="2 11">Beta-glucosidase</fullName>
        <ecNumber evidence="2 11">3.2.1.21</ecNumber>
    </recommendedName>
</protein>
<comment type="catalytic activity">
    <reaction evidence="11">
        <text>Hydrolysis of terminal, non-reducing beta-D-glucosyl residues with release of beta-D-glucose.</text>
        <dbReference type="EC" id="3.2.1.21"/>
    </reaction>
</comment>
<keyword evidence="13" id="KW-1185">Reference proteome</keyword>
<feature type="binding site" evidence="9">
    <location>
        <position position="169"/>
    </location>
    <ligand>
        <name>substrate</name>
    </ligand>
</feature>
<dbReference type="GO" id="GO:0008422">
    <property type="term" value="F:beta-glucosidase activity"/>
    <property type="evidence" value="ECO:0007669"/>
    <property type="project" value="UniProtKB-EC"/>
</dbReference>
<feature type="binding site" evidence="9">
    <location>
        <position position="408"/>
    </location>
    <ligand>
        <name>substrate</name>
    </ligand>
</feature>
<dbReference type="FunFam" id="3.20.20.80:FF:000004">
    <property type="entry name" value="Beta-glucosidase 6-phospho-beta-glucosidase"/>
    <property type="match status" value="1"/>
</dbReference>
<keyword evidence="5" id="KW-0119">Carbohydrate metabolism</keyword>
<organism evidence="12 13">
    <name type="scientific">Idiomarina fontislapidosi</name>
    <dbReference type="NCBI Taxonomy" id="263723"/>
    <lineage>
        <taxon>Bacteria</taxon>
        <taxon>Pseudomonadati</taxon>
        <taxon>Pseudomonadota</taxon>
        <taxon>Gammaproteobacteria</taxon>
        <taxon>Alteromonadales</taxon>
        <taxon>Idiomarinaceae</taxon>
        <taxon>Idiomarina</taxon>
    </lineage>
</organism>
<evidence type="ECO:0000256" key="8">
    <source>
        <dbReference type="PIRSR" id="PIRSR617736-1"/>
    </source>
</evidence>
<dbReference type="PANTHER" id="PTHR10353:SF36">
    <property type="entry name" value="LP05116P"/>
    <property type="match status" value="1"/>
</dbReference>
<dbReference type="RefSeq" id="WP_110573283.1">
    <property type="nucleotide sequence ID" value="NZ_PIPV01000002.1"/>
</dbReference>
<keyword evidence="7" id="KW-0624">Polysaccharide degradation</keyword>
<dbReference type="GO" id="GO:0030245">
    <property type="term" value="P:cellulose catabolic process"/>
    <property type="evidence" value="ECO:0007669"/>
    <property type="project" value="UniProtKB-KW"/>
</dbReference>
<dbReference type="AlphaFoldDB" id="A0A432Y9D8"/>
<evidence type="ECO:0000256" key="10">
    <source>
        <dbReference type="PROSITE-ProRule" id="PRU10055"/>
    </source>
</evidence>
<evidence type="ECO:0000256" key="2">
    <source>
        <dbReference type="ARBA" id="ARBA00012744"/>
    </source>
</evidence>
<dbReference type="Pfam" id="PF00232">
    <property type="entry name" value="Glyco_hydro_1"/>
    <property type="match status" value="1"/>
</dbReference>
<feature type="active site" description="Nucleophile" evidence="8 10">
    <location>
        <position position="362"/>
    </location>
</feature>
<feature type="binding site" evidence="9">
    <location>
        <position position="125"/>
    </location>
    <ligand>
        <name>substrate</name>
    </ligand>
</feature>
<feature type="binding site" evidence="9">
    <location>
        <position position="306"/>
    </location>
    <ligand>
        <name>substrate</name>
    </ligand>
</feature>
<evidence type="ECO:0000256" key="5">
    <source>
        <dbReference type="ARBA" id="ARBA00023277"/>
    </source>
</evidence>
<reference evidence="13" key="1">
    <citation type="journal article" date="2018" name="Front. Microbiol.">
        <title>Genome-Based Analysis Reveals the Taxonomy and Diversity of the Family Idiomarinaceae.</title>
        <authorList>
            <person name="Liu Y."/>
            <person name="Lai Q."/>
            <person name="Shao Z."/>
        </authorList>
    </citation>
    <scope>NUCLEOTIDE SEQUENCE [LARGE SCALE GENOMIC DNA]</scope>
    <source>
        <strain evidence="13">F23</strain>
    </source>
</reference>
<gene>
    <name evidence="12" type="ORF">CWE25_03630</name>
</gene>
<comment type="caution">
    <text evidence="12">The sequence shown here is derived from an EMBL/GenBank/DDBJ whole genome shotgun (WGS) entry which is preliminary data.</text>
</comment>
<keyword evidence="3 11" id="KW-0378">Hydrolase</keyword>
<dbReference type="PRINTS" id="PR00131">
    <property type="entry name" value="GLHYDRLASE1"/>
</dbReference>
<proteinExistence type="inferred from homology"/>
<evidence type="ECO:0000313" key="13">
    <source>
        <dbReference type="Proteomes" id="UP000287330"/>
    </source>
</evidence>
<evidence type="ECO:0000256" key="7">
    <source>
        <dbReference type="ARBA" id="ARBA00023326"/>
    </source>
</evidence>
<dbReference type="PROSITE" id="PS00572">
    <property type="entry name" value="GLYCOSYL_HYDROL_F1_1"/>
    <property type="match status" value="1"/>
</dbReference>
<dbReference type="InterPro" id="IPR001360">
    <property type="entry name" value="Glyco_hydro_1"/>
</dbReference>
<evidence type="ECO:0000256" key="6">
    <source>
        <dbReference type="ARBA" id="ARBA00023295"/>
    </source>
</evidence>